<keyword evidence="1" id="KW-0732">Signal</keyword>
<gene>
    <name evidence="2" type="ORF">D9757_012471</name>
</gene>
<feature type="chain" id="PRO_5034765581" evidence="1">
    <location>
        <begin position="20"/>
        <end position="126"/>
    </location>
</feature>
<keyword evidence="3" id="KW-1185">Reference proteome</keyword>
<dbReference type="AlphaFoldDB" id="A0A8H5G191"/>
<evidence type="ECO:0000256" key="1">
    <source>
        <dbReference type="SAM" id="SignalP"/>
    </source>
</evidence>
<comment type="caution">
    <text evidence="2">The sequence shown here is derived from an EMBL/GenBank/DDBJ whole genome shotgun (WGS) entry which is preliminary data.</text>
</comment>
<dbReference type="OrthoDB" id="2960749at2759"/>
<protein>
    <submittedName>
        <fullName evidence="2">Uncharacterized protein</fullName>
    </submittedName>
</protein>
<evidence type="ECO:0000313" key="2">
    <source>
        <dbReference type="EMBL" id="KAF5356473.1"/>
    </source>
</evidence>
<accession>A0A8H5G191</accession>
<organism evidence="2 3">
    <name type="scientific">Collybiopsis confluens</name>
    <dbReference type="NCBI Taxonomy" id="2823264"/>
    <lineage>
        <taxon>Eukaryota</taxon>
        <taxon>Fungi</taxon>
        <taxon>Dikarya</taxon>
        <taxon>Basidiomycota</taxon>
        <taxon>Agaricomycotina</taxon>
        <taxon>Agaricomycetes</taxon>
        <taxon>Agaricomycetidae</taxon>
        <taxon>Agaricales</taxon>
        <taxon>Marasmiineae</taxon>
        <taxon>Omphalotaceae</taxon>
        <taxon>Collybiopsis</taxon>
    </lineage>
</organism>
<feature type="signal peptide" evidence="1">
    <location>
        <begin position="1"/>
        <end position="19"/>
    </location>
</feature>
<evidence type="ECO:0000313" key="3">
    <source>
        <dbReference type="Proteomes" id="UP000518752"/>
    </source>
</evidence>
<name>A0A8H5G191_9AGAR</name>
<sequence length="126" mass="13438">MFFAKTVVALIAAATVAVANPVTRQDGESTTCFFIMTPTPDLGATALQTDNNFAIGHTIGVEFPNTVFDIQNDPIIRHDDGTYDVETILSVTGQTAADVGAFVESWAHTTLDGIQAKWFVNAADCV</sequence>
<reference evidence="2 3" key="1">
    <citation type="journal article" date="2020" name="ISME J.">
        <title>Uncovering the hidden diversity of litter-decomposition mechanisms in mushroom-forming fungi.</title>
        <authorList>
            <person name="Floudas D."/>
            <person name="Bentzer J."/>
            <person name="Ahren D."/>
            <person name="Johansson T."/>
            <person name="Persson P."/>
            <person name="Tunlid A."/>
        </authorList>
    </citation>
    <scope>NUCLEOTIDE SEQUENCE [LARGE SCALE GENOMIC DNA]</scope>
    <source>
        <strain evidence="2 3">CBS 406.79</strain>
    </source>
</reference>
<dbReference type="Proteomes" id="UP000518752">
    <property type="component" value="Unassembled WGS sequence"/>
</dbReference>
<proteinExistence type="predicted"/>
<dbReference type="EMBL" id="JAACJN010000247">
    <property type="protein sequence ID" value="KAF5356473.1"/>
    <property type="molecule type" value="Genomic_DNA"/>
</dbReference>